<keyword evidence="1" id="KW-1133">Transmembrane helix</keyword>
<dbReference type="RefSeq" id="WP_197909476.1">
    <property type="nucleotide sequence ID" value="NZ_LR593886.1"/>
</dbReference>
<reference evidence="2 3" key="1">
    <citation type="submission" date="2019-05" db="EMBL/GenBank/DDBJ databases">
        <authorList>
            <consortium name="Science for Life Laboratories"/>
        </authorList>
    </citation>
    <scope>NUCLEOTIDE SEQUENCE [LARGE SCALE GENOMIC DNA]</scope>
    <source>
        <strain evidence="2">Soil9</strain>
    </source>
</reference>
<dbReference type="Proteomes" id="UP000464178">
    <property type="component" value="Chromosome"/>
</dbReference>
<dbReference type="Pfam" id="PF10825">
    <property type="entry name" value="DUF2752"/>
    <property type="match status" value="1"/>
</dbReference>
<dbReference type="KEGG" id="gms:SOIL9_54730"/>
<sequence length="174" mass="18806">MHPEQPDTNTRDERPPRAKVLRPAEDAARLKRVVRAVLLSLAAVLTAVFAAAAYIHPYDEDGTPRTMSTHTQLGMPPCNFAVLTGKPCPSCGMTTSFALLVHGDVSASLRANWVGTTICVIWALTLVWALASGLRGQPLFVPKRRGAGELIFTCVTGAVVFLMLARWGVLLIWG</sequence>
<protein>
    <recommendedName>
        <fullName evidence="4">DUF2752 domain-containing protein</fullName>
    </recommendedName>
</protein>
<evidence type="ECO:0000313" key="2">
    <source>
        <dbReference type="EMBL" id="VTR92241.1"/>
    </source>
</evidence>
<dbReference type="InterPro" id="IPR021215">
    <property type="entry name" value="DUF2752"/>
</dbReference>
<keyword evidence="1" id="KW-0812">Transmembrane</keyword>
<feature type="transmembrane region" description="Helical" evidence="1">
    <location>
        <begin position="150"/>
        <end position="173"/>
    </location>
</feature>
<organism evidence="2 3">
    <name type="scientific">Gemmata massiliana</name>
    <dbReference type="NCBI Taxonomy" id="1210884"/>
    <lineage>
        <taxon>Bacteria</taxon>
        <taxon>Pseudomonadati</taxon>
        <taxon>Planctomycetota</taxon>
        <taxon>Planctomycetia</taxon>
        <taxon>Gemmatales</taxon>
        <taxon>Gemmataceae</taxon>
        <taxon>Gemmata</taxon>
    </lineage>
</organism>
<accession>A0A6P2CTF4</accession>
<proteinExistence type="predicted"/>
<keyword evidence="1" id="KW-0472">Membrane</keyword>
<evidence type="ECO:0008006" key="4">
    <source>
        <dbReference type="Google" id="ProtNLM"/>
    </source>
</evidence>
<keyword evidence="3" id="KW-1185">Reference proteome</keyword>
<feature type="transmembrane region" description="Helical" evidence="1">
    <location>
        <begin position="111"/>
        <end position="130"/>
    </location>
</feature>
<dbReference type="EMBL" id="LR593886">
    <property type="protein sequence ID" value="VTR92241.1"/>
    <property type="molecule type" value="Genomic_DNA"/>
</dbReference>
<evidence type="ECO:0000256" key="1">
    <source>
        <dbReference type="SAM" id="Phobius"/>
    </source>
</evidence>
<name>A0A6P2CTF4_9BACT</name>
<feature type="transmembrane region" description="Helical" evidence="1">
    <location>
        <begin position="36"/>
        <end position="55"/>
    </location>
</feature>
<evidence type="ECO:0000313" key="3">
    <source>
        <dbReference type="Proteomes" id="UP000464178"/>
    </source>
</evidence>
<gene>
    <name evidence="2" type="ORF">SOIL9_54730</name>
</gene>
<dbReference type="AlphaFoldDB" id="A0A6P2CTF4"/>